<dbReference type="InterPro" id="IPR007307">
    <property type="entry name" value="Ltv1"/>
</dbReference>
<organism evidence="4">
    <name type="scientific">Cuerna arida</name>
    <dbReference type="NCBI Taxonomy" id="1464854"/>
    <lineage>
        <taxon>Eukaryota</taxon>
        <taxon>Metazoa</taxon>
        <taxon>Ecdysozoa</taxon>
        <taxon>Arthropoda</taxon>
        <taxon>Hexapoda</taxon>
        <taxon>Insecta</taxon>
        <taxon>Pterygota</taxon>
        <taxon>Neoptera</taxon>
        <taxon>Paraneoptera</taxon>
        <taxon>Hemiptera</taxon>
        <taxon>Auchenorrhyncha</taxon>
        <taxon>Membracoidea</taxon>
        <taxon>Cicadellidae</taxon>
        <taxon>Cicadellinae</taxon>
        <taxon>Proconiini</taxon>
        <taxon>Cuerna</taxon>
    </lineage>
</organism>
<dbReference type="GO" id="GO:0005634">
    <property type="term" value="C:nucleus"/>
    <property type="evidence" value="ECO:0007669"/>
    <property type="project" value="TreeGrafter"/>
</dbReference>
<dbReference type="PANTHER" id="PTHR21531:SF0">
    <property type="entry name" value="PROTEIN LTV1 HOMOLOG"/>
    <property type="match status" value="1"/>
</dbReference>
<dbReference type="Pfam" id="PF04180">
    <property type="entry name" value="LTV"/>
    <property type="match status" value="2"/>
</dbReference>
<dbReference type="GO" id="GO:0042274">
    <property type="term" value="P:ribosomal small subunit biogenesis"/>
    <property type="evidence" value="ECO:0007669"/>
    <property type="project" value="InterPro"/>
</dbReference>
<evidence type="ECO:0000313" key="4">
    <source>
        <dbReference type="EMBL" id="JAS65860.1"/>
    </source>
</evidence>
<gene>
    <name evidence="4" type="ORF">g.24722</name>
</gene>
<feature type="compositionally biased region" description="Acidic residues" evidence="3">
    <location>
        <begin position="163"/>
        <end position="181"/>
    </location>
</feature>
<accession>A0A1B6GTT8</accession>
<feature type="region of interest" description="Disordered" evidence="3">
    <location>
        <begin position="277"/>
        <end position="298"/>
    </location>
</feature>
<dbReference type="AlphaFoldDB" id="A0A1B6GTT8"/>
<feature type="compositionally biased region" description="Basic and acidic residues" evidence="3">
    <location>
        <begin position="405"/>
        <end position="424"/>
    </location>
</feature>
<feature type="region of interest" description="Disordered" evidence="3">
    <location>
        <begin position="383"/>
        <end position="424"/>
    </location>
</feature>
<dbReference type="PANTHER" id="PTHR21531">
    <property type="entry name" value="LOW-TEMPERATURE VIABILITY PROTEIN LTV1-RELATED"/>
    <property type="match status" value="1"/>
</dbReference>
<feature type="compositionally biased region" description="Basic and acidic residues" evidence="3">
    <location>
        <begin position="383"/>
        <end position="396"/>
    </location>
</feature>
<name>A0A1B6GTT8_9HEMI</name>
<dbReference type="EMBL" id="GECZ01003909">
    <property type="protein sequence ID" value="JAS65860.1"/>
    <property type="molecule type" value="Transcribed_RNA"/>
</dbReference>
<protein>
    <recommendedName>
        <fullName evidence="2">Protein LTV1 homolog</fullName>
    </recommendedName>
</protein>
<comment type="similarity">
    <text evidence="1">Belongs to the LTV1 family.</text>
</comment>
<feature type="region of interest" description="Disordered" evidence="3">
    <location>
        <begin position="159"/>
        <end position="198"/>
    </location>
</feature>
<dbReference type="GO" id="GO:0005829">
    <property type="term" value="C:cytosol"/>
    <property type="evidence" value="ECO:0007669"/>
    <property type="project" value="TreeGrafter"/>
</dbReference>
<dbReference type="GO" id="GO:0030688">
    <property type="term" value="C:preribosome, small subunit precursor"/>
    <property type="evidence" value="ECO:0007669"/>
    <property type="project" value="TreeGrafter"/>
</dbReference>
<evidence type="ECO:0000256" key="3">
    <source>
        <dbReference type="SAM" id="MobiDB-lite"/>
    </source>
</evidence>
<dbReference type="GO" id="GO:0000056">
    <property type="term" value="P:ribosomal small subunit export from nucleus"/>
    <property type="evidence" value="ECO:0007669"/>
    <property type="project" value="TreeGrafter"/>
</dbReference>
<evidence type="ECO:0000256" key="1">
    <source>
        <dbReference type="ARBA" id="ARBA00009078"/>
    </source>
</evidence>
<proteinExistence type="inferred from homology"/>
<sequence>MPKNKKKWIDKKNSVTFHLVHRSQQDPLAADETAPQKVLLAANPSQAKCKKNKEEETKYGIYFDDDYDYLQHLREANSTVAHWEETPAKPVKESNIKLPSSVFASEVEEDVGLLNRAAPQSGLCLDLDPDVVAAMDEDFDFDDPENMLDDDFVLKANASGDEMYSDEDDDYEDMSGEDEETVSSRMGGRSEDELDDDLASLDQEETKSRFTEFSMSSSVVPRNDQLTLLDDRFEKMFAEYDENEIGPLDCEEIEGDLNPADDMVLRLAEEVYDQRSKVPEPEEGHVVLSDSDSESAPEEERLVPLVEKERWDCESILSTYSNLYNHPKLITEPTSRKIRVNPRTGMPADENRLTAKNLAALGGVESHGPRSIVSALSSLSMRDKGESAEQKRERKAALRQYRRDRRVERKLNSSAFKEEKKRQEKNLLNTRVNNIAVHF</sequence>
<reference evidence="4" key="1">
    <citation type="submission" date="2015-11" db="EMBL/GenBank/DDBJ databases">
        <title>De novo transcriptome assembly of four potential Pierce s Disease insect vectors from Arizona vineyards.</title>
        <authorList>
            <person name="Tassone E.E."/>
        </authorList>
    </citation>
    <scope>NUCLEOTIDE SEQUENCE</scope>
</reference>
<evidence type="ECO:0000256" key="2">
    <source>
        <dbReference type="ARBA" id="ARBA00021561"/>
    </source>
</evidence>